<dbReference type="Proteomes" id="UP000294682">
    <property type="component" value="Unassembled WGS sequence"/>
</dbReference>
<keyword evidence="2" id="KW-1185">Reference proteome</keyword>
<dbReference type="InterPro" id="IPR008323">
    <property type="entry name" value="UCP033563"/>
</dbReference>
<sequence>MKAFKRADVLLPKEEYREAFAVVACDQYTSEPQYWEQVARLVGDSPSAYHIIVPESYLGRGGVEERIASVNGEMERYLESGVFEELSGCYIYVERTLRDGKVRRGLIGMIDLKEYDYNKGSQSLIRATEATVLERIPPRVAVREHAALESPHVMILFDDREDRVFSQIEPRRLQKLYDFPLMMDSGAVRGWKVDEDTASRLDQALDAFADPTAYAQKYGVPGSPLALAVGDGNHSLATAKECYRRLCEQHGEAAMEHHPARYALVELCNLHDPSLEFEPIHRVVFGVEPERFLAEMRRSLCGGGEAVQRFEVVHGKERETVEVVRPGSNMEVGTVQEFIDGYLAQYGGRVDYIHGEEVAAGLARQPGNVAFLLPPIDKNELFKTVILDGALTRKTFSMGHACDKRFYLECRRIK</sequence>
<comment type="caution">
    <text evidence="1">The sequence shown here is derived from an EMBL/GenBank/DDBJ whole genome shotgun (WGS) entry which is preliminary data.</text>
</comment>
<dbReference type="Pfam" id="PF06245">
    <property type="entry name" value="DUF1015"/>
    <property type="match status" value="1"/>
</dbReference>
<evidence type="ECO:0000313" key="1">
    <source>
        <dbReference type="EMBL" id="TCL43495.1"/>
    </source>
</evidence>
<dbReference type="AlphaFoldDB" id="A0A9X8UJC0"/>
<organism evidence="1 2">
    <name type="scientific">Harryflintia acetispora</name>
    <dbReference type="NCBI Taxonomy" id="1849041"/>
    <lineage>
        <taxon>Bacteria</taxon>
        <taxon>Bacillati</taxon>
        <taxon>Bacillota</taxon>
        <taxon>Clostridia</taxon>
        <taxon>Eubacteriales</taxon>
        <taxon>Oscillospiraceae</taxon>
        <taxon>Harryflintia</taxon>
    </lineage>
</organism>
<evidence type="ECO:0000313" key="2">
    <source>
        <dbReference type="Proteomes" id="UP000294682"/>
    </source>
</evidence>
<dbReference type="RefSeq" id="WP_132084481.1">
    <property type="nucleotide sequence ID" value="NZ_SLUK01000005.1"/>
</dbReference>
<protein>
    <submittedName>
        <fullName evidence="1">Uncharacterized protein DUF1015</fullName>
    </submittedName>
</protein>
<name>A0A9X8UJC0_9FIRM</name>
<dbReference type="PANTHER" id="PTHR36454">
    <property type="entry name" value="LMO2823 PROTEIN"/>
    <property type="match status" value="1"/>
</dbReference>
<dbReference type="PANTHER" id="PTHR36454:SF1">
    <property type="entry name" value="DUF1015 DOMAIN-CONTAINING PROTEIN"/>
    <property type="match status" value="1"/>
</dbReference>
<reference evidence="1 2" key="1">
    <citation type="submission" date="2019-03" db="EMBL/GenBank/DDBJ databases">
        <title>Genomic Encyclopedia of Type Strains, Phase IV (KMG-IV): sequencing the most valuable type-strain genomes for metagenomic binning, comparative biology and taxonomic classification.</title>
        <authorList>
            <person name="Goeker M."/>
        </authorList>
    </citation>
    <scope>NUCLEOTIDE SEQUENCE [LARGE SCALE GENOMIC DNA]</scope>
    <source>
        <strain evidence="1 2">DSM 100433</strain>
    </source>
</reference>
<accession>A0A9X8UJC0</accession>
<dbReference type="EMBL" id="SLUK01000005">
    <property type="protein sequence ID" value="TCL43495.1"/>
    <property type="molecule type" value="Genomic_DNA"/>
</dbReference>
<proteinExistence type="predicted"/>
<gene>
    <name evidence="1" type="ORF">EDD78_105127</name>
</gene>